<dbReference type="Pfam" id="PF20511">
    <property type="entry name" value="PMI_typeI_cat"/>
    <property type="match status" value="1"/>
</dbReference>
<sequence length="450" mass="49473">MAVPLDPLRSSGVVELKCAVQCYAWGKIGLNSTVAQLSQHNPSFKLEEDKPYSELWMGTHPNGPSKVLAGDKEIWLSDWIDTNLDVLGGSVEETFNGKLPFLFKVLSVNKALSIQAHPNKAHATQLHEERPEVYKDPNHKPEMAIALTPFEGLCGFRPLVEIQTYVKTVPELVAVIGQDAATALTSGSDSLALKKAFTALMTRSPDAISQQLNKLLERLKEKQSSGHDISDQCGELVLRLNSQFPGDVGCFCIYFLNHIVLQPGEAMFLGPNLPHAYLAGDCMECMACSDNVVRAGLTPKFKDVDTLCEMLDYKCGAKEENIFPCSMTQVTLMSQFMIPLYQTLLLPEFRETERSGSPEMEFVPVDPNEIPAPDDGAPDPNETPALDDGATNPNETPALDDGATDRNKPPAPDDGATDRNKPLHQTMEQPIQINSLHQTMEQPIQINPLH</sequence>
<dbReference type="Gene3D" id="2.60.120.10">
    <property type="entry name" value="Jelly Rolls"/>
    <property type="match status" value="2"/>
</dbReference>
<dbReference type="Gene3D" id="1.10.441.10">
    <property type="entry name" value="Phosphomannose Isomerase, domain 2"/>
    <property type="match status" value="1"/>
</dbReference>
<organism evidence="15 16">
    <name type="scientific">Desmophyllum pertusum</name>
    <dbReference type="NCBI Taxonomy" id="174260"/>
    <lineage>
        <taxon>Eukaryota</taxon>
        <taxon>Metazoa</taxon>
        <taxon>Cnidaria</taxon>
        <taxon>Anthozoa</taxon>
        <taxon>Hexacorallia</taxon>
        <taxon>Scleractinia</taxon>
        <taxon>Caryophylliina</taxon>
        <taxon>Caryophylliidae</taxon>
        <taxon>Desmophyllum</taxon>
    </lineage>
</organism>
<evidence type="ECO:0000256" key="3">
    <source>
        <dbReference type="ARBA" id="ARBA00004666"/>
    </source>
</evidence>
<dbReference type="Proteomes" id="UP001163046">
    <property type="component" value="Unassembled WGS sequence"/>
</dbReference>
<evidence type="ECO:0000256" key="1">
    <source>
        <dbReference type="ARBA" id="ARBA00000757"/>
    </source>
</evidence>
<evidence type="ECO:0000313" key="15">
    <source>
        <dbReference type="EMBL" id="KAJ7392590.1"/>
    </source>
</evidence>
<dbReference type="GO" id="GO:0005829">
    <property type="term" value="C:cytosol"/>
    <property type="evidence" value="ECO:0007669"/>
    <property type="project" value="TreeGrafter"/>
</dbReference>
<keyword evidence="8" id="KW-0413">Isomerase</keyword>
<dbReference type="AlphaFoldDB" id="A0A9X0A3X4"/>
<evidence type="ECO:0000256" key="12">
    <source>
        <dbReference type="SAM" id="MobiDB-lite"/>
    </source>
</evidence>
<dbReference type="InterPro" id="IPR046457">
    <property type="entry name" value="PMI_typeI_cat"/>
</dbReference>
<dbReference type="PROSITE" id="PS00966">
    <property type="entry name" value="PMI_I_2"/>
    <property type="match status" value="1"/>
</dbReference>
<evidence type="ECO:0000256" key="9">
    <source>
        <dbReference type="ARBA" id="ARBA00029741"/>
    </source>
</evidence>
<dbReference type="NCBIfam" id="TIGR00218">
    <property type="entry name" value="manA"/>
    <property type="match status" value="1"/>
</dbReference>
<evidence type="ECO:0000256" key="7">
    <source>
        <dbReference type="ARBA" id="ARBA00022833"/>
    </source>
</evidence>
<dbReference type="InterPro" id="IPR001250">
    <property type="entry name" value="Man6P_Isoase-1"/>
</dbReference>
<dbReference type="InterPro" id="IPR011051">
    <property type="entry name" value="RmlC_Cupin_sf"/>
</dbReference>
<evidence type="ECO:0000256" key="4">
    <source>
        <dbReference type="ARBA" id="ARBA00010772"/>
    </source>
</evidence>
<evidence type="ECO:0000256" key="6">
    <source>
        <dbReference type="ARBA" id="ARBA00022723"/>
    </source>
</evidence>
<dbReference type="CDD" id="cd07011">
    <property type="entry name" value="cupin_PMI_type_I_N"/>
    <property type="match status" value="1"/>
</dbReference>
<evidence type="ECO:0000313" key="16">
    <source>
        <dbReference type="Proteomes" id="UP001163046"/>
    </source>
</evidence>
<dbReference type="GO" id="GO:0009298">
    <property type="term" value="P:GDP-mannose biosynthetic process"/>
    <property type="evidence" value="ECO:0007669"/>
    <property type="project" value="InterPro"/>
</dbReference>
<evidence type="ECO:0000256" key="8">
    <source>
        <dbReference type="ARBA" id="ARBA00023235"/>
    </source>
</evidence>
<evidence type="ECO:0000256" key="5">
    <source>
        <dbReference type="ARBA" id="ARBA00011956"/>
    </source>
</evidence>
<comment type="pathway">
    <text evidence="3 11">Nucleotide-sugar biosynthesis; GDP-alpha-D-mannose biosynthesis; alpha-D-mannose 1-phosphate from D-fructose 6-phosphate: step 1/2.</text>
</comment>
<dbReference type="OrthoDB" id="6605218at2759"/>
<protein>
    <recommendedName>
        <fullName evidence="5">mannose-6-phosphate isomerase</fullName>
        <ecNumber evidence="5">5.3.1.8</ecNumber>
    </recommendedName>
    <alternativeName>
        <fullName evidence="9">Phosphohexomutase</fullName>
    </alternativeName>
    <alternativeName>
        <fullName evidence="10">Phosphomannose isomerase</fullName>
    </alternativeName>
</protein>
<dbReference type="FunFam" id="1.10.441.10:FF:000001">
    <property type="entry name" value="Mannose-6-phosphate isomerase"/>
    <property type="match status" value="1"/>
</dbReference>
<evidence type="ECO:0000259" key="13">
    <source>
        <dbReference type="Pfam" id="PF20511"/>
    </source>
</evidence>
<feature type="compositionally biased region" description="Polar residues" evidence="12">
    <location>
        <begin position="426"/>
        <end position="450"/>
    </location>
</feature>
<name>A0A9X0A3X4_9CNID</name>
<dbReference type="PRINTS" id="PR00714">
    <property type="entry name" value="MAN6PISMRASE"/>
</dbReference>
<dbReference type="InterPro" id="IPR046458">
    <property type="entry name" value="PMI_typeI_hel"/>
</dbReference>
<proteinExistence type="inferred from homology"/>
<evidence type="ECO:0000259" key="14">
    <source>
        <dbReference type="Pfam" id="PF20512"/>
    </source>
</evidence>
<keyword evidence="7" id="KW-0862">Zinc</keyword>
<dbReference type="GO" id="GO:0005975">
    <property type="term" value="P:carbohydrate metabolic process"/>
    <property type="evidence" value="ECO:0007669"/>
    <property type="project" value="InterPro"/>
</dbReference>
<dbReference type="InterPro" id="IPR016305">
    <property type="entry name" value="Mannose-6-P_Isomerase"/>
</dbReference>
<reference evidence="15" key="1">
    <citation type="submission" date="2023-01" db="EMBL/GenBank/DDBJ databases">
        <title>Genome assembly of the deep-sea coral Lophelia pertusa.</title>
        <authorList>
            <person name="Herrera S."/>
            <person name="Cordes E."/>
        </authorList>
    </citation>
    <scope>NUCLEOTIDE SEQUENCE</scope>
    <source>
        <strain evidence="15">USNM1676648</strain>
        <tissue evidence="15">Polyp</tissue>
    </source>
</reference>
<dbReference type="EMBL" id="MU825400">
    <property type="protein sequence ID" value="KAJ7392590.1"/>
    <property type="molecule type" value="Genomic_DNA"/>
</dbReference>
<feature type="domain" description="Phosphomannose isomerase type I helical insertion" evidence="14">
    <location>
        <begin position="189"/>
        <end position="256"/>
    </location>
</feature>
<feature type="domain" description="Phosphomannose isomerase type I catalytic" evidence="13">
    <location>
        <begin position="14"/>
        <end position="159"/>
    </location>
</feature>
<dbReference type="SUPFAM" id="SSF51182">
    <property type="entry name" value="RmlC-like cupins"/>
    <property type="match status" value="1"/>
</dbReference>
<comment type="similarity">
    <text evidence="4">Belongs to the mannose-6-phosphate isomerase type 1 family.</text>
</comment>
<evidence type="ECO:0000256" key="2">
    <source>
        <dbReference type="ARBA" id="ARBA00001947"/>
    </source>
</evidence>
<comment type="caution">
    <text evidence="15">The sequence shown here is derived from an EMBL/GenBank/DDBJ whole genome shotgun (WGS) entry which is preliminary data.</text>
</comment>
<dbReference type="GO" id="GO:0004476">
    <property type="term" value="F:mannose-6-phosphate isomerase activity"/>
    <property type="evidence" value="ECO:0007669"/>
    <property type="project" value="UniProtKB-EC"/>
</dbReference>
<dbReference type="EC" id="5.3.1.8" evidence="5"/>
<evidence type="ECO:0000256" key="10">
    <source>
        <dbReference type="ARBA" id="ARBA00030762"/>
    </source>
</evidence>
<dbReference type="InterPro" id="IPR014710">
    <property type="entry name" value="RmlC-like_jellyroll"/>
</dbReference>
<dbReference type="InterPro" id="IPR018050">
    <property type="entry name" value="Pmannose_isomerase-type1_CS"/>
</dbReference>
<gene>
    <name evidence="15" type="ORF">OS493_010240</name>
</gene>
<keyword evidence="16" id="KW-1185">Reference proteome</keyword>
<dbReference type="PANTHER" id="PTHR10309">
    <property type="entry name" value="MANNOSE-6-PHOSPHATE ISOMERASE"/>
    <property type="match status" value="1"/>
</dbReference>
<dbReference type="Pfam" id="PF20512">
    <property type="entry name" value="PMI_typeI_hel"/>
    <property type="match status" value="1"/>
</dbReference>
<keyword evidence="6" id="KW-0479">Metal-binding</keyword>
<dbReference type="PROSITE" id="PS00965">
    <property type="entry name" value="PMI_I_1"/>
    <property type="match status" value="1"/>
</dbReference>
<dbReference type="GO" id="GO:0008270">
    <property type="term" value="F:zinc ion binding"/>
    <property type="evidence" value="ECO:0007669"/>
    <property type="project" value="InterPro"/>
</dbReference>
<comment type="cofactor">
    <cofactor evidence="2">
        <name>Zn(2+)</name>
        <dbReference type="ChEBI" id="CHEBI:29105"/>
    </cofactor>
</comment>
<accession>A0A9X0A3X4</accession>
<evidence type="ECO:0000256" key="11">
    <source>
        <dbReference type="RuleBase" id="RU004248"/>
    </source>
</evidence>
<comment type="catalytic activity">
    <reaction evidence="1">
        <text>D-mannose 6-phosphate = D-fructose 6-phosphate</text>
        <dbReference type="Rhea" id="RHEA:12356"/>
        <dbReference type="ChEBI" id="CHEBI:58735"/>
        <dbReference type="ChEBI" id="CHEBI:61527"/>
        <dbReference type="EC" id="5.3.1.8"/>
    </reaction>
</comment>
<dbReference type="PANTHER" id="PTHR10309:SF0">
    <property type="entry name" value="MANNOSE-6-PHOSPHATE ISOMERASE"/>
    <property type="match status" value="1"/>
</dbReference>
<feature type="region of interest" description="Disordered" evidence="12">
    <location>
        <begin position="352"/>
        <end position="450"/>
    </location>
</feature>